<reference evidence="2" key="1">
    <citation type="journal article" date="2023" name="Front. Plant Sci.">
        <title>Chromosomal-level genome assembly of Melastoma candidum provides insights into trichome evolution.</title>
        <authorList>
            <person name="Zhong Y."/>
            <person name="Wu W."/>
            <person name="Sun C."/>
            <person name="Zou P."/>
            <person name="Liu Y."/>
            <person name="Dai S."/>
            <person name="Zhou R."/>
        </authorList>
    </citation>
    <scope>NUCLEOTIDE SEQUENCE [LARGE SCALE GENOMIC DNA]</scope>
</reference>
<name>A0ACB9NVF6_9MYRT</name>
<keyword evidence="2" id="KW-1185">Reference proteome</keyword>
<accession>A0ACB9NVF6</accession>
<gene>
    <name evidence="1" type="ORF">MLD38_025458</name>
</gene>
<dbReference type="EMBL" id="CM042886">
    <property type="protein sequence ID" value="KAI4340645.1"/>
    <property type="molecule type" value="Genomic_DNA"/>
</dbReference>
<sequence length="78" mass="8570">MNLLNLHKFCLCSVLPVTTRNGSLFASVEPVDSSPVTAEVRVGKEFFGLLKHLVLRFNSCLSFTPIQCAERIFAVVAS</sequence>
<evidence type="ECO:0000313" key="2">
    <source>
        <dbReference type="Proteomes" id="UP001057402"/>
    </source>
</evidence>
<comment type="caution">
    <text evidence="1">The sequence shown here is derived from an EMBL/GenBank/DDBJ whole genome shotgun (WGS) entry which is preliminary data.</text>
</comment>
<protein>
    <submittedName>
        <fullName evidence="1">Uncharacterized protein</fullName>
    </submittedName>
</protein>
<organism evidence="1 2">
    <name type="scientific">Melastoma candidum</name>
    <dbReference type="NCBI Taxonomy" id="119954"/>
    <lineage>
        <taxon>Eukaryota</taxon>
        <taxon>Viridiplantae</taxon>
        <taxon>Streptophyta</taxon>
        <taxon>Embryophyta</taxon>
        <taxon>Tracheophyta</taxon>
        <taxon>Spermatophyta</taxon>
        <taxon>Magnoliopsida</taxon>
        <taxon>eudicotyledons</taxon>
        <taxon>Gunneridae</taxon>
        <taxon>Pentapetalae</taxon>
        <taxon>rosids</taxon>
        <taxon>malvids</taxon>
        <taxon>Myrtales</taxon>
        <taxon>Melastomataceae</taxon>
        <taxon>Melastomatoideae</taxon>
        <taxon>Melastomateae</taxon>
        <taxon>Melastoma</taxon>
    </lineage>
</organism>
<evidence type="ECO:0000313" key="1">
    <source>
        <dbReference type="EMBL" id="KAI4340645.1"/>
    </source>
</evidence>
<dbReference type="Proteomes" id="UP001057402">
    <property type="component" value="Chromosome 7"/>
</dbReference>
<proteinExistence type="predicted"/>